<dbReference type="EMBL" id="SRLO01000033">
    <property type="protein sequence ID" value="TNN83343.1"/>
    <property type="molecule type" value="Genomic_DNA"/>
</dbReference>
<name>A0A4Z2J1M8_9TELE</name>
<protein>
    <submittedName>
        <fullName evidence="2">Uncharacterized protein</fullName>
    </submittedName>
</protein>
<accession>A0A4Z2J1M8</accession>
<gene>
    <name evidence="2" type="ORF">EYF80_006324</name>
</gene>
<proteinExistence type="predicted"/>
<evidence type="ECO:0000313" key="2">
    <source>
        <dbReference type="EMBL" id="TNN83343.1"/>
    </source>
</evidence>
<evidence type="ECO:0000313" key="3">
    <source>
        <dbReference type="Proteomes" id="UP000314294"/>
    </source>
</evidence>
<feature type="compositionally biased region" description="Basic and acidic residues" evidence="1">
    <location>
        <begin position="41"/>
        <end position="78"/>
    </location>
</feature>
<organism evidence="2 3">
    <name type="scientific">Liparis tanakae</name>
    <name type="common">Tanaka's snailfish</name>
    <dbReference type="NCBI Taxonomy" id="230148"/>
    <lineage>
        <taxon>Eukaryota</taxon>
        <taxon>Metazoa</taxon>
        <taxon>Chordata</taxon>
        <taxon>Craniata</taxon>
        <taxon>Vertebrata</taxon>
        <taxon>Euteleostomi</taxon>
        <taxon>Actinopterygii</taxon>
        <taxon>Neopterygii</taxon>
        <taxon>Teleostei</taxon>
        <taxon>Neoteleostei</taxon>
        <taxon>Acanthomorphata</taxon>
        <taxon>Eupercaria</taxon>
        <taxon>Perciformes</taxon>
        <taxon>Cottioidei</taxon>
        <taxon>Cottales</taxon>
        <taxon>Liparidae</taxon>
        <taxon>Liparis</taxon>
    </lineage>
</organism>
<keyword evidence="3" id="KW-1185">Reference proteome</keyword>
<feature type="compositionally biased region" description="Basic and acidic residues" evidence="1">
    <location>
        <begin position="128"/>
        <end position="147"/>
    </location>
</feature>
<dbReference type="Proteomes" id="UP000314294">
    <property type="component" value="Unassembled WGS sequence"/>
</dbReference>
<evidence type="ECO:0000256" key="1">
    <source>
        <dbReference type="SAM" id="MobiDB-lite"/>
    </source>
</evidence>
<dbReference type="AlphaFoldDB" id="A0A4Z2J1M8"/>
<comment type="caution">
    <text evidence="2">The sequence shown here is derived from an EMBL/GenBank/DDBJ whole genome shotgun (WGS) entry which is preliminary data.</text>
</comment>
<sequence length="221" mass="25598">MQREGLDQPHGEPRHTEARYATCRRSLSYHLGVDTSTPGNLEKRAPRFDRPTSAPPKERCRLDSFPCREDRRAVKYKEGPVTSGERIAENTMAKTRRRKHDAENTTAKTRRRKHDAENTTQKTRRRKQDAENHGENHAERGPEAPPRDSVMDYTFEFQQYSHNNVDLIKLDFIAIYAHSTTHEGADAMVQRQGAWLKIEEEKHLLLLNDARLFGSIPLEDQ</sequence>
<reference evidence="2 3" key="1">
    <citation type="submission" date="2019-03" db="EMBL/GenBank/DDBJ databases">
        <title>First draft genome of Liparis tanakae, snailfish: a comprehensive survey of snailfish specific genes.</title>
        <authorList>
            <person name="Kim W."/>
            <person name="Song I."/>
            <person name="Jeong J.-H."/>
            <person name="Kim D."/>
            <person name="Kim S."/>
            <person name="Ryu S."/>
            <person name="Song J.Y."/>
            <person name="Lee S.K."/>
        </authorList>
    </citation>
    <scope>NUCLEOTIDE SEQUENCE [LARGE SCALE GENOMIC DNA]</scope>
    <source>
        <tissue evidence="2">Muscle</tissue>
    </source>
</reference>
<feature type="region of interest" description="Disordered" evidence="1">
    <location>
        <begin position="30"/>
        <end position="147"/>
    </location>
</feature>